<name>A0A976FFU4_BRELC</name>
<keyword evidence="2" id="KW-1185">Reference proteome</keyword>
<reference evidence="1 2" key="1">
    <citation type="journal article" date="2021" name="Genome Biol.">
        <title>AFLAP: assembly-free linkage analysis pipeline using k-mers from genome sequencing data.</title>
        <authorList>
            <person name="Fletcher K."/>
            <person name="Zhang L."/>
            <person name="Gil J."/>
            <person name="Han R."/>
            <person name="Cavanaugh K."/>
            <person name="Michelmore R."/>
        </authorList>
    </citation>
    <scope>NUCLEOTIDE SEQUENCE [LARGE SCALE GENOMIC DNA]</scope>
    <source>
        <strain evidence="1 2">SF5</strain>
    </source>
</reference>
<dbReference type="EMBL" id="SHOA02000203">
    <property type="protein sequence ID" value="TDH65977.1"/>
    <property type="molecule type" value="Genomic_DNA"/>
</dbReference>
<accession>A0A976FFU4</accession>
<dbReference type="AlphaFoldDB" id="A0A976FFU4"/>
<dbReference type="RefSeq" id="XP_067815476.1">
    <property type="nucleotide sequence ID" value="XM_067963834.1"/>
</dbReference>
<evidence type="ECO:0000313" key="2">
    <source>
        <dbReference type="Proteomes" id="UP000294530"/>
    </source>
</evidence>
<gene>
    <name evidence="1" type="ORF">CCR75_005759</name>
</gene>
<dbReference type="KEGG" id="blac:94349505"/>
<evidence type="ECO:0000313" key="1">
    <source>
        <dbReference type="EMBL" id="TDH65977.1"/>
    </source>
</evidence>
<sequence>MTTLSASSKQAASVTDEDLGLAITRRCSTLQNRHIPDIDRLFDDHLNKDLIIEDSDARILSYFYIAPEIPRLEINRLVIAKREMICAHNYMLAQELKKGDKTRSQVKTSSTGQ</sequence>
<proteinExistence type="predicted"/>
<dbReference type="Proteomes" id="UP000294530">
    <property type="component" value="Unassembled WGS sequence"/>
</dbReference>
<organism evidence="1 2">
    <name type="scientific">Bremia lactucae</name>
    <name type="common">Lettuce downy mildew</name>
    <dbReference type="NCBI Taxonomy" id="4779"/>
    <lineage>
        <taxon>Eukaryota</taxon>
        <taxon>Sar</taxon>
        <taxon>Stramenopiles</taxon>
        <taxon>Oomycota</taxon>
        <taxon>Peronosporomycetes</taxon>
        <taxon>Peronosporales</taxon>
        <taxon>Peronosporaceae</taxon>
        <taxon>Bremia</taxon>
    </lineage>
</organism>
<dbReference type="OrthoDB" id="164327at2759"/>
<protein>
    <submittedName>
        <fullName evidence="1">Uncharacterized protein</fullName>
    </submittedName>
</protein>
<dbReference type="GeneID" id="94349505"/>
<comment type="caution">
    <text evidence="1">The sequence shown here is derived from an EMBL/GenBank/DDBJ whole genome shotgun (WGS) entry which is preliminary data.</text>
</comment>